<feature type="compositionally biased region" description="Polar residues" evidence="1">
    <location>
        <begin position="13"/>
        <end position="22"/>
    </location>
</feature>
<organism evidence="2 3">
    <name type="scientific">Coniophora puteana (strain RWD-64-598)</name>
    <name type="common">Brown rot fungus</name>
    <dbReference type="NCBI Taxonomy" id="741705"/>
    <lineage>
        <taxon>Eukaryota</taxon>
        <taxon>Fungi</taxon>
        <taxon>Dikarya</taxon>
        <taxon>Basidiomycota</taxon>
        <taxon>Agaricomycotina</taxon>
        <taxon>Agaricomycetes</taxon>
        <taxon>Agaricomycetidae</taxon>
        <taxon>Boletales</taxon>
        <taxon>Coniophorineae</taxon>
        <taxon>Coniophoraceae</taxon>
        <taxon>Coniophora</taxon>
    </lineage>
</organism>
<feature type="region of interest" description="Disordered" evidence="1">
    <location>
        <begin position="1"/>
        <end position="61"/>
    </location>
</feature>
<feature type="region of interest" description="Disordered" evidence="1">
    <location>
        <begin position="581"/>
        <end position="616"/>
    </location>
</feature>
<feature type="compositionally biased region" description="Basic residues" evidence="1">
    <location>
        <begin position="1"/>
        <end position="12"/>
    </location>
</feature>
<evidence type="ECO:0000313" key="2">
    <source>
        <dbReference type="EMBL" id="EIW75257.1"/>
    </source>
</evidence>
<dbReference type="AlphaFoldDB" id="A0A5M3M889"/>
<dbReference type="KEGG" id="cput:CONPUDRAFT_169642"/>
<protein>
    <submittedName>
        <fullName evidence="2">Uncharacterized protein</fullName>
    </submittedName>
</protein>
<dbReference type="GeneID" id="19206293"/>
<evidence type="ECO:0000256" key="1">
    <source>
        <dbReference type="SAM" id="MobiDB-lite"/>
    </source>
</evidence>
<accession>A0A5M3M889</accession>
<dbReference type="RefSeq" id="XP_007774671.1">
    <property type="nucleotide sequence ID" value="XM_007776481.1"/>
</dbReference>
<comment type="caution">
    <text evidence="2">The sequence shown here is derived from an EMBL/GenBank/DDBJ whole genome shotgun (WGS) entry which is preliminary data.</text>
</comment>
<dbReference type="Proteomes" id="UP000053558">
    <property type="component" value="Unassembled WGS sequence"/>
</dbReference>
<dbReference type="EMBL" id="JH711589">
    <property type="protein sequence ID" value="EIW75257.1"/>
    <property type="molecule type" value="Genomic_DNA"/>
</dbReference>
<name>A0A5M3M889_CONPW</name>
<proteinExistence type="predicted"/>
<evidence type="ECO:0000313" key="3">
    <source>
        <dbReference type="Proteomes" id="UP000053558"/>
    </source>
</evidence>
<reference evidence="3" key="1">
    <citation type="journal article" date="2012" name="Science">
        <title>The Paleozoic origin of enzymatic lignin decomposition reconstructed from 31 fungal genomes.</title>
        <authorList>
            <person name="Floudas D."/>
            <person name="Binder M."/>
            <person name="Riley R."/>
            <person name="Barry K."/>
            <person name="Blanchette R.A."/>
            <person name="Henrissat B."/>
            <person name="Martinez A.T."/>
            <person name="Otillar R."/>
            <person name="Spatafora J.W."/>
            <person name="Yadav J.S."/>
            <person name="Aerts A."/>
            <person name="Benoit I."/>
            <person name="Boyd A."/>
            <person name="Carlson A."/>
            <person name="Copeland A."/>
            <person name="Coutinho P.M."/>
            <person name="de Vries R.P."/>
            <person name="Ferreira P."/>
            <person name="Findley K."/>
            <person name="Foster B."/>
            <person name="Gaskell J."/>
            <person name="Glotzer D."/>
            <person name="Gorecki P."/>
            <person name="Heitman J."/>
            <person name="Hesse C."/>
            <person name="Hori C."/>
            <person name="Igarashi K."/>
            <person name="Jurgens J.A."/>
            <person name="Kallen N."/>
            <person name="Kersten P."/>
            <person name="Kohler A."/>
            <person name="Kuees U."/>
            <person name="Kumar T.K.A."/>
            <person name="Kuo A."/>
            <person name="LaButti K."/>
            <person name="Larrondo L.F."/>
            <person name="Lindquist E."/>
            <person name="Ling A."/>
            <person name="Lombard V."/>
            <person name="Lucas S."/>
            <person name="Lundell T."/>
            <person name="Martin R."/>
            <person name="McLaughlin D.J."/>
            <person name="Morgenstern I."/>
            <person name="Morin E."/>
            <person name="Murat C."/>
            <person name="Nagy L.G."/>
            <person name="Nolan M."/>
            <person name="Ohm R.A."/>
            <person name="Patyshakuliyeva A."/>
            <person name="Rokas A."/>
            <person name="Ruiz-Duenas F.J."/>
            <person name="Sabat G."/>
            <person name="Salamov A."/>
            <person name="Samejima M."/>
            <person name="Schmutz J."/>
            <person name="Slot J.C."/>
            <person name="St John F."/>
            <person name="Stenlid J."/>
            <person name="Sun H."/>
            <person name="Sun S."/>
            <person name="Syed K."/>
            <person name="Tsang A."/>
            <person name="Wiebenga A."/>
            <person name="Young D."/>
            <person name="Pisabarro A."/>
            <person name="Eastwood D.C."/>
            <person name="Martin F."/>
            <person name="Cullen D."/>
            <person name="Grigoriev I.V."/>
            <person name="Hibbett D.S."/>
        </authorList>
    </citation>
    <scope>NUCLEOTIDE SEQUENCE [LARGE SCALE GENOMIC DNA]</scope>
    <source>
        <strain evidence="3">RWD-64-598 SS2</strain>
    </source>
</reference>
<keyword evidence="3" id="KW-1185">Reference proteome</keyword>
<gene>
    <name evidence="2" type="ORF">CONPUDRAFT_169642</name>
</gene>
<feature type="region of interest" description="Disordered" evidence="1">
    <location>
        <begin position="218"/>
        <end position="239"/>
    </location>
</feature>
<sequence>MQRNAPKRRSTRPRPNTDQSVSLRGEKVSPTRVVSNTSRRPNKRRAGASLSAPLGEPEQVVPQYYPPGGINSRRMQVSRRVAGTEIEGVPYGDLSHPMIYSQSMLGGLSDHLSRVQARSSHLLIGANGRNHGQGSGGLTHGVMSGQGKQVVGVHQGALRLSDEIPHSFDERKARMAGGNADASQGKDPVDVTHRIHETNSHNLLYDYGRDAFTLRNSASHHEPSQGHQAPPNDVSHNPPPRLVYIAPEQAFQRLEDNPSTTSFWSPQSHLLQSPPIAPDQAPQQGYYTSAAQRPVDVFRFLSAEDAMQPSSCMSSNVDADQEDLRTQIQHLYDVTKMLPEEQRAVSRSHRKIFDVVEKVLHGARSKLASYSSDPTFDHEPLMVCVSELRTLIGIAEELAGQLAGRLGLLSPEGQLESGLMADVPPVFNSNTPAVDESVTMGHPPIPPEPMDEFHRKRTAVDDLCTSLEHLYSLSTALQTQANRHTQADSYTQPDCLFAHPGEEKDQNLIHFTPPSASSAFNAAPALSNTGLPPSATEWTPMLLPPYERGGWESGQMGVDVGNPNPASLTEHNHAYFQRCDPSESQAAWHPPAHSSSFSELAHALGPSGAGQHAREH</sequence>